<evidence type="ECO:0000313" key="4">
    <source>
        <dbReference type="EMBL" id="KAK3690394.1"/>
    </source>
</evidence>
<dbReference type="AlphaFoldDB" id="A0AAE1CE68"/>
<sequence length="66" mass="7642">MAQEIPPIESLSPSENRRRMIAGELYYASTPELAEDRRQCRAASHDYNTHSLTGESPRRRLVAIWR</sequence>
<accession>A0AAE1CE68</accession>
<dbReference type="Gene3D" id="2.160.10.10">
    <property type="entry name" value="Hexapeptide repeat proteins"/>
    <property type="match status" value="1"/>
</dbReference>
<dbReference type="InterPro" id="IPR024688">
    <property type="entry name" value="Mac_dom"/>
</dbReference>
<proteinExistence type="inferred from homology"/>
<feature type="domain" description="Maltose/galactoside acetyltransferase" evidence="3">
    <location>
        <begin position="17"/>
        <end position="64"/>
    </location>
</feature>
<keyword evidence="5" id="KW-1185">Reference proteome</keyword>
<evidence type="ECO:0000256" key="2">
    <source>
        <dbReference type="ARBA" id="ARBA00022679"/>
    </source>
</evidence>
<comment type="caution">
    <text evidence="4">The sequence shown here is derived from an EMBL/GenBank/DDBJ whole genome shotgun (WGS) entry which is preliminary data.</text>
</comment>
<gene>
    <name evidence="4" type="ORF">B0T22DRAFT_463511</name>
</gene>
<dbReference type="Pfam" id="PF12464">
    <property type="entry name" value="Mac"/>
    <property type="match status" value="1"/>
</dbReference>
<organism evidence="4 5">
    <name type="scientific">Podospora appendiculata</name>
    <dbReference type="NCBI Taxonomy" id="314037"/>
    <lineage>
        <taxon>Eukaryota</taxon>
        <taxon>Fungi</taxon>
        <taxon>Dikarya</taxon>
        <taxon>Ascomycota</taxon>
        <taxon>Pezizomycotina</taxon>
        <taxon>Sordariomycetes</taxon>
        <taxon>Sordariomycetidae</taxon>
        <taxon>Sordariales</taxon>
        <taxon>Podosporaceae</taxon>
        <taxon>Podospora</taxon>
    </lineage>
</organism>
<comment type="similarity">
    <text evidence="1">Belongs to the transferase hexapeptide repeat family.</text>
</comment>
<evidence type="ECO:0000256" key="1">
    <source>
        <dbReference type="ARBA" id="ARBA00007274"/>
    </source>
</evidence>
<evidence type="ECO:0000313" key="5">
    <source>
        <dbReference type="Proteomes" id="UP001270362"/>
    </source>
</evidence>
<keyword evidence="2" id="KW-0808">Transferase</keyword>
<reference evidence="4" key="1">
    <citation type="journal article" date="2023" name="Mol. Phylogenet. Evol.">
        <title>Genome-scale phylogeny and comparative genomics of the fungal order Sordariales.</title>
        <authorList>
            <person name="Hensen N."/>
            <person name="Bonometti L."/>
            <person name="Westerberg I."/>
            <person name="Brannstrom I.O."/>
            <person name="Guillou S."/>
            <person name="Cros-Aarteil S."/>
            <person name="Calhoun S."/>
            <person name="Haridas S."/>
            <person name="Kuo A."/>
            <person name="Mondo S."/>
            <person name="Pangilinan J."/>
            <person name="Riley R."/>
            <person name="LaButti K."/>
            <person name="Andreopoulos B."/>
            <person name="Lipzen A."/>
            <person name="Chen C."/>
            <person name="Yan M."/>
            <person name="Daum C."/>
            <person name="Ng V."/>
            <person name="Clum A."/>
            <person name="Steindorff A."/>
            <person name="Ohm R.A."/>
            <person name="Martin F."/>
            <person name="Silar P."/>
            <person name="Natvig D.O."/>
            <person name="Lalanne C."/>
            <person name="Gautier V."/>
            <person name="Ament-Velasquez S.L."/>
            <person name="Kruys A."/>
            <person name="Hutchinson M.I."/>
            <person name="Powell A.J."/>
            <person name="Barry K."/>
            <person name="Miller A.N."/>
            <person name="Grigoriev I.V."/>
            <person name="Debuchy R."/>
            <person name="Gladieux P."/>
            <person name="Hiltunen Thoren M."/>
            <person name="Johannesson H."/>
        </authorList>
    </citation>
    <scope>NUCLEOTIDE SEQUENCE</scope>
    <source>
        <strain evidence="4">CBS 314.62</strain>
    </source>
</reference>
<name>A0AAE1CE68_9PEZI</name>
<evidence type="ECO:0000259" key="3">
    <source>
        <dbReference type="SMART" id="SM01266"/>
    </source>
</evidence>
<dbReference type="SMART" id="SM01266">
    <property type="entry name" value="Mac"/>
    <property type="match status" value="1"/>
</dbReference>
<reference evidence="4" key="2">
    <citation type="submission" date="2023-06" db="EMBL/GenBank/DDBJ databases">
        <authorList>
            <consortium name="Lawrence Berkeley National Laboratory"/>
            <person name="Haridas S."/>
            <person name="Hensen N."/>
            <person name="Bonometti L."/>
            <person name="Westerberg I."/>
            <person name="Brannstrom I.O."/>
            <person name="Guillou S."/>
            <person name="Cros-Aarteil S."/>
            <person name="Calhoun S."/>
            <person name="Kuo A."/>
            <person name="Mondo S."/>
            <person name="Pangilinan J."/>
            <person name="Riley R."/>
            <person name="Labutti K."/>
            <person name="Andreopoulos B."/>
            <person name="Lipzen A."/>
            <person name="Chen C."/>
            <person name="Yanf M."/>
            <person name="Daum C."/>
            <person name="Ng V."/>
            <person name="Clum A."/>
            <person name="Steindorff A."/>
            <person name="Ohm R."/>
            <person name="Martin F."/>
            <person name="Silar P."/>
            <person name="Natvig D."/>
            <person name="Lalanne C."/>
            <person name="Gautier V."/>
            <person name="Ament-Velasquez S.L."/>
            <person name="Kruys A."/>
            <person name="Hutchinson M.I."/>
            <person name="Powell A.J."/>
            <person name="Barry K."/>
            <person name="Miller A.N."/>
            <person name="Grigoriev I.V."/>
            <person name="Debuchy R."/>
            <person name="Gladieux P."/>
            <person name="Thoren M.H."/>
            <person name="Johannesson H."/>
        </authorList>
    </citation>
    <scope>NUCLEOTIDE SEQUENCE</scope>
    <source>
        <strain evidence="4">CBS 314.62</strain>
    </source>
</reference>
<dbReference type="GO" id="GO:0016407">
    <property type="term" value="F:acetyltransferase activity"/>
    <property type="evidence" value="ECO:0007669"/>
    <property type="project" value="InterPro"/>
</dbReference>
<dbReference type="Proteomes" id="UP001270362">
    <property type="component" value="Unassembled WGS sequence"/>
</dbReference>
<protein>
    <submittedName>
        <fullName evidence="4">Nodulation protein L</fullName>
    </submittedName>
</protein>
<dbReference type="EMBL" id="JAULSO010000002">
    <property type="protein sequence ID" value="KAK3690394.1"/>
    <property type="molecule type" value="Genomic_DNA"/>
</dbReference>